<comment type="function">
    <text evidence="11">Acts as one of several non-catalytic accessory components of the cytoplasmic dynein 1 complex that are thought to be involved in linking dynein to cargos and to adapter proteins that regulate dynein function. Cytoplasmic dynein 1 acts as a motor for the intracellular retrograde motility of vesicles and organelles along microtubules. May play a role in binding dynein to membranous organelles or chromosomes.</text>
</comment>
<dbReference type="GO" id="GO:0045504">
    <property type="term" value="F:dynein heavy chain binding"/>
    <property type="evidence" value="ECO:0007669"/>
    <property type="project" value="TreeGrafter"/>
</dbReference>
<dbReference type="GO" id="GO:0005813">
    <property type="term" value="C:centrosome"/>
    <property type="evidence" value="ECO:0007669"/>
    <property type="project" value="TreeGrafter"/>
</dbReference>
<evidence type="ECO:0000256" key="11">
    <source>
        <dbReference type="RuleBase" id="RU366047"/>
    </source>
</evidence>
<evidence type="ECO:0000256" key="7">
    <source>
        <dbReference type="ARBA" id="ARBA00022840"/>
    </source>
</evidence>
<sequence length="472" mass="52680">MIERLSKSNLYVYENLATILGEVQSSSATNLPSTKSILVLGDNESGKTTLVAKLQGVEEPKKGSGLEYYYIDVTDEYRDEQDRVGVWVLDGDTSHNGLLRFCISEENFAHSLVLLVGSMAHPWSIMESLQRWSACLQDHISRLKIPPEEMREYEESMVRFFQEYTEPDESHTASSAHSRRDVNPLHPSASHTEGDKVLLPLGENTLTQNLGIPIIVVLTKCDAISTLEKEHDYKEEHFDFIQQHVRKFCLQYGAALVYSSVKEEKNCDLLYRYLVHRIFGFPFSSQAYVVERDLVFVPAGWDNEKKISILYENLNSMKQDDCYEDVIAKPITRKPVQRDAEVVADDEQVFLMKQQSVLNKQPAAGPAGESPQRMSGVSPKSSSSPRQTTTSTPVTSSPKKMDGKAPANASEGMLANFFNSLLNKQNPRAPGTAPTKADKAAVSRDAAEQLERLKKSTKNVSEPKPNGPDSAS</sequence>
<keyword evidence="3 11" id="KW-0813">Transport</keyword>
<protein>
    <recommendedName>
        <fullName evidence="11">Dynein light intermediate chain</fullName>
    </recommendedName>
</protein>
<comment type="caution">
    <text evidence="13">The sequence shown here is derived from an EMBL/GenBank/DDBJ whole genome shotgun (WGS) entry which is preliminary data.</text>
</comment>
<keyword evidence="4 11" id="KW-0963">Cytoplasm</keyword>
<proteinExistence type="inferred from homology"/>
<dbReference type="Gene3D" id="3.40.50.300">
    <property type="entry name" value="P-loop containing nucleotide triphosphate hydrolases"/>
    <property type="match status" value="1"/>
</dbReference>
<feature type="compositionally biased region" description="Basic and acidic residues" evidence="12">
    <location>
        <begin position="436"/>
        <end position="454"/>
    </location>
</feature>
<feature type="compositionally biased region" description="Polar residues" evidence="12">
    <location>
        <begin position="417"/>
        <end position="426"/>
    </location>
</feature>
<evidence type="ECO:0000256" key="4">
    <source>
        <dbReference type="ARBA" id="ARBA00022490"/>
    </source>
</evidence>
<keyword evidence="7 11" id="KW-0067">ATP-binding</keyword>
<comment type="similarity">
    <text evidence="2 11">Belongs to the dynein light intermediate chain family.</text>
</comment>
<dbReference type="GO" id="GO:0005868">
    <property type="term" value="C:cytoplasmic dynein complex"/>
    <property type="evidence" value="ECO:0007669"/>
    <property type="project" value="UniProtKB-UniRule"/>
</dbReference>
<organism evidence="13 14">
    <name type="scientific">Pinctada imbricata</name>
    <name type="common">Atlantic pearl-oyster</name>
    <name type="synonym">Pinctada martensii</name>
    <dbReference type="NCBI Taxonomy" id="66713"/>
    <lineage>
        <taxon>Eukaryota</taxon>
        <taxon>Metazoa</taxon>
        <taxon>Spiralia</taxon>
        <taxon>Lophotrochozoa</taxon>
        <taxon>Mollusca</taxon>
        <taxon>Bivalvia</taxon>
        <taxon>Autobranchia</taxon>
        <taxon>Pteriomorphia</taxon>
        <taxon>Pterioida</taxon>
        <taxon>Pterioidea</taxon>
        <taxon>Pteriidae</taxon>
        <taxon>Pinctada</taxon>
    </lineage>
</organism>
<keyword evidence="10 11" id="KW-0206">Cytoskeleton</keyword>
<dbReference type="GO" id="GO:0005874">
    <property type="term" value="C:microtubule"/>
    <property type="evidence" value="ECO:0007669"/>
    <property type="project" value="UniProtKB-KW"/>
</dbReference>
<dbReference type="Pfam" id="PF05783">
    <property type="entry name" value="DLIC"/>
    <property type="match status" value="1"/>
</dbReference>
<reference evidence="13" key="1">
    <citation type="submission" date="2019-08" db="EMBL/GenBank/DDBJ databases">
        <title>The improved chromosome-level genome for the pearl oyster Pinctada fucata martensii using PacBio sequencing and Hi-C.</title>
        <authorList>
            <person name="Zheng Z."/>
        </authorList>
    </citation>
    <scope>NUCLEOTIDE SEQUENCE</scope>
    <source>
        <strain evidence="13">ZZ-2019</strain>
        <tissue evidence="13">Adductor muscle</tissue>
    </source>
</reference>
<comment type="subcellular location">
    <subcellularLocation>
        <location evidence="1 11">Cytoplasm</location>
        <location evidence="1 11">Cytoskeleton</location>
    </subcellularLocation>
</comment>
<feature type="compositionally biased region" description="Low complexity" evidence="12">
    <location>
        <begin position="378"/>
        <end position="398"/>
    </location>
</feature>
<keyword evidence="5 11" id="KW-0493">Microtubule</keyword>
<dbReference type="GO" id="GO:0007018">
    <property type="term" value="P:microtubule-based movement"/>
    <property type="evidence" value="ECO:0007669"/>
    <property type="project" value="InterPro"/>
</dbReference>
<keyword evidence="6 11" id="KW-0547">Nucleotide-binding</keyword>
<dbReference type="InterPro" id="IPR008467">
    <property type="entry name" value="Dynein1_light_intermed_chain"/>
</dbReference>
<dbReference type="InterPro" id="IPR027417">
    <property type="entry name" value="P-loop_NTPase"/>
</dbReference>
<dbReference type="EMBL" id="VSWD01000012">
    <property type="protein sequence ID" value="KAK3085233.1"/>
    <property type="molecule type" value="Genomic_DNA"/>
</dbReference>
<dbReference type="GO" id="GO:0000226">
    <property type="term" value="P:microtubule cytoskeleton organization"/>
    <property type="evidence" value="ECO:0007669"/>
    <property type="project" value="TreeGrafter"/>
</dbReference>
<dbReference type="InterPro" id="IPR022780">
    <property type="entry name" value="Dynein_light_int_chain"/>
</dbReference>
<feature type="region of interest" description="Disordered" evidence="12">
    <location>
        <begin position="360"/>
        <end position="472"/>
    </location>
</feature>
<dbReference type="PANTHER" id="PTHR12688">
    <property type="entry name" value="DYNEIN LIGHT INTERMEDIATE CHAIN"/>
    <property type="match status" value="1"/>
</dbReference>
<evidence type="ECO:0000256" key="2">
    <source>
        <dbReference type="ARBA" id="ARBA00006831"/>
    </source>
</evidence>
<dbReference type="PANTHER" id="PTHR12688:SF0">
    <property type="entry name" value="DYNEIN LIGHT INTERMEDIATE CHAIN"/>
    <property type="match status" value="1"/>
</dbReference>
<keyword evidence="14" id="KW-1185">Reference proteome</keyword>
<accession>A0AA88XLW3</accession>
<evidence type="ECO:0000256" key="9">
    <source>
        <dbReference type="ARBA" id="ARBA00023175"/>
    </source>
</evidence>
<keyword evidence="9 11" id="KW-0505">Motor protein</keyword>
<comment type="subunit">
    <text evidence="11">Homodimer. The cytoplasmic dynein 1 complex consists of two catalytic heavy chains (HCs) and a number of non-catalytic subunits presented by intermediate chains (ICs).</text>
</comment>
<evidence type="ECO:0000256" key="6">
    <source>
        <dbReference type="ARBA" id="ARBA00022741"/>
    </source>
</evidence>
<gene>
    <name evidence="13" type="ORF">FSP39_000334</name>
</gene>
<dbReference type="AlphaFoldDB" id="A0AA88XLW3"/>
<evidence type="ECO:0000313" key="13">
    <source>
        <dbReference type="EMBL" id="KAK3085233.1"/>
    </source>
</evidence>
<dbReference type="SUPFAM" id="SSF52540">
    <property type="entry name" value="P-loop containing nucleoside triphosphate hydrolases"/>
    <property type="match status" value="1"/>
</dbReference>
<evidence type="ECO:0000256" key="5">
    <source>
        <dbReference type="ARBA" id="ARBA00022701"/>
    </source>
</evidence>
<evidence type="ECO:0000256" key="1">
    <source>
        <dbReference type="ARBA" id="ARBA00004245"/>
    </source>
</evidence>
<evidence type="ECO:0000256" key="8">
    <source>
        <dbReference type="ARBA" id="ARBA00023017"/>
    </source>
</evidence>
<feature type="region of interest" description="Disordered" evidence="12">
    <location>
        <begin position="169"/>
        <end position="194"/>
    </location>
</feature>
<evidence type="ECO:0000256" key="10">
    <source>
        <dbReference type="ARBA" id="ARBA00023212"/>
    </source>
</evidence>
<evidence type="ECO:0000256" key="3">
    <source>
        <dbReference type="ARBA" id="ARBA00022448"/>
    </source>
</evidence>
<dbReference type="GO" id="GO:0005524">
    <property type="term" value="F:ATP binding"/>
    <property type="evidence" value="ECO:0007669"/>
    <property type="project" value="UniProtKB-KW"/>
</dbReference>
<name>A0AA88XLW3_PINIB</name>
<evidence type="ECO:0000313" key="14">
    <source>
        <dbReference type="Proteomes" id="UP001186944"/>
    </source>
</evidence>
<evidence type="ECO:0000256" key="12">
    <source>
        <dbReference type="SAM" id="MobiDB-lite"/>
    </source>
</evidence>
<keyword evidence="8 11" id="KW-0243">Dynein</keyword>
<dbReference type="Proteomes" id="UP001186944">
    <property type="component" value="Unassembled WGS sequence"/>
</dbReference>